<sequence length="118" mass="13342">MSSSSCDETENDAENVGDKSFSNSDKKVDIPAEFFEYHGNVHGKKARFYKCLFEGCKTKVKKDGTLKYLIVKNDSRYNAKRHYLAHDPGGKLGHKDKWRSAIAKNSNKENLDVISRGP</sequence>
<evidence type="ECO:0000256" key="1">
    <source>
        <dbReference type="SAM" id="MobiDB-lite"/>
    </source>
</evidence>
<reference evidence="2 3" key="1">
    <citation type="submission" date="2022-05" db="EMBL/GenBank/DDBJ databases">
        <title>A multi-omics perspective on studying reproductive biology in Daphnia sinensis.</title>
        <authorList>
            <person name="Jia J."/>
        </authorList>
    </citation>
    <scope>NUCLEOTIDE SEQUENCE [LARGE SCALE GENOMIC DNA]</scope>
    <source>
        <strain evidence="2 3">WSL</strain>
    </source>
</reference>
<dbReference type="EMBL" id="WJBH02000001">
    <property type="protein sequence ID" value="KAI9565051.1"/>
    <property type="molecule type" value="Genomic_DNA"/>
</dbReference>
<keyword evidence="3" id="KW-1185">Reference proteome</keyword>
<dbReference type="AlphaFoldDB" id="A0AAD5PYS8"/>
<dbReference type="Proteomes" id="UP000820818">
    <property type="component" value="Linkage Group LG1"/>
</dbReference>
<protein>
    <submittedName>
        <fullName evidence="2">Uncharacterized protein</fullName>
    </submittedName>
</protein>
<name>A0AAD5PYS8_9CRUS</name>
<comment type="caution">
    <text evidence="2">The sequence shown here is derived from an EMBL/GenBank/DDBJ whole genome shotgun (WGS) entry which is preliminary data.</text>
</comment>
<organism evidence="2 3">
    <name type="scientific">Daphnia sinensis</name>
    <dbReference type="NCBI Taxonomy" id="1820382"/>
    <lineage>
        <taxon>Eukaryota</taxon>
        <taxon>Metazoa</taxon>
        <taxon>Ecdysozoa</taxon>
        <taxon>Arthropoda</taxon>
        <taxon>Crustacea</taxon>
        <taxon>Branchiopoda</taxon>
        <taxon>Diplostraca</taxon>
        <taxon>Cladocera</taxon>
        <taxon>Anomopoda</taxon>
        <taxon>Daphniidae</taxon>
        <taxon>Daphnia</taxon>
        <taxon>Daphnia similis group</taxon>
    </lineage>
</organism>
<accession>A0AAD5PYS8</accession>
<feature type="region of interest" description="Disordered" evidence="1">
    <location>
        <begin position="1"/>
        <end position="25"/>
    </location>
</feature>
<proteinExistence type="predicted"/>
<evidence type="ECO:0000313" key="2">
    <source>
        <dbReference type="EMBL" id="KAI9565051.1"/>
    </source>
</evidence>
<gene>
    <name evidence="2" type="ORF">GHT06_008798</name>
</gene>
<evidence type="ECO:0000313" key="3">
    <source>
        <dbReference type="Proteomes" id="UP000820818"/>
    </source>
</evidence>